<protein>
    <submittedName>
        <fullName evidence="13">Uncharacterized protein</fullName>
    </submittedName>
</protein>
<evidence type="ECO:0000256" key="2">
    <source>
        <dbReference type="ARBA" id="ARBA00022517"/>
    </source>
</evidence>
<dbReference type="FunCoup" id="A0A1Y1YT65">
    <property type="interactions" value="870"/>
</dbReference>
<gene>
    <name evidence="13" type="ORF">K493DRAFT_97176</name>
</gene>
<feature type="binding site" evidence="8">
    <location>
        <position position="117"/>
    </location>
    <ligand>
        <name>S-adenosyl-L-methionine</name>
        <dbReference type="ChEBI" id="CHEBI:59789"/>
    </ligand>
</feature>
<dbReference type="FunFam" id="3.40.50.150:FF:000004">
    <property type="entry name" value="AdoMet-dependent rRNA methyltransferase SPB1"/>
    <property type="match status" value="1"/>
</dbReference>
<feature type="binding site" evidence="8">
    <location>
        <position position="58"/>
    </location>
    <ligand>
        <name>S-adenosyl-L-methionine</name>
        <dbReference type="ChEBI" id="CHEBI:59789"/>
    </ligand>
</feature>
<keyword evidence="8" id="KW-0175">Coiled coil</keyword>
<evidence type="ECO:0000256" key="1">
    <source>
        <dbReference type="ARBA" id="ARBA00004604"/>
    </source>
</evidence>
<dbReference type="HAMAP" id="MF_01547">
    <property type="entry name" value="RNA_methyltr_E"/>
    <property type="match status" value="1"/>
</dbReference>
<feature type="region of interest" description="Disordered" evidence="9">
    <location>
        <begin position="508"/>
        <end position="553"/>
    </location>
</feature>
<feature type="compositionally biased region" description="Basic and acidic residues" evidence="9">
    <location>
        <begin position="508"/>
        <end position="519"/>
    </location>
</feature>
<evidence type="ECO:0000259" key="10">
    <source>
        <dbReference type="Pfam" id="PF01728"/>
    </source>
</evidence>
<dbReference type="HAMAP" id="MF_03163">
    <property type="entry name" value="RNA_methyltr_E_SPB1"/>
    <property type="match status" value="1"/>
</dbReference>
<evidence type="ECO:0000256" key="3">
    <source>
        <dbReference type="ARBA" id="ARBA00022552"/>
    </source>
</evidence>
<feature type="compositionally biased region" description="Acidic residues" evidence="9">
    <location>
        <begin position="535"/>
        <end position="545"/>
    </location>
</feature>
<evidence type="ECO:0000259" key="12">
    <source>
        <dbReference type="Pfam" id="PF11861"/>
    </source>
</evidence>
<evidence type="ECO:0000256" key="7">
    <source>
        <dbReference type="ARBA" id="ARBA00023242"/>
    </source>
</evidence>
<dbReference type="InterPro" id="IPR028589">
    <property type="entry name" value="SPB1-like"/>
</dbReference>
<evidence type="ECO:0000256" key="6">
    <source>
        <dbReference type="ARBA" id="ARBA00022691"/>
    </source>
</evidence>
<keyword evidence="3 8" id="KW-0698">rRNA processing</keyword>
<dbReference type="STRING" id="1314790.A0A1Y1YT65"/>
<keyword evidence="14" id="KW-1185">Reference proteome</keyword>
<comment type="subcellular location">
    <subcellularLocation>
        <location evidence="1 8">Nucleus</location>
        <location evidence="1 8">Nucleolus</location>
    </subcellularLocation>
</comment>
<keyword evidence="2 8" id="KW-0690">Ribosome biogenesis</keyword>
<feature type="active site" description="Proton acceptor" evidence="8">
    <location>
        <position position="157"/>
    </location>
</feature>
<feature type="binding site" evidence="8">
    <location>
        <position position="76"/>
    </location>
    <ligand>
        <name>S-adenosyl-L-methionine</name>
        <dbReference type="ChEBI" id="CHEBI:59789"/>
    </ligand>
</feature>
<feature type="region of interest" description="Disordered" evidence="9">
    <location>
        <begin position="586"/>
        <end position="664"/>
    </location>
</feature>
<keyword evidence="7 8" id="KW-0539">Nucleus</keyword>
<organism evidence="13 14">
    <name type="scientific">Basidiobolus meristosporus CBS 931.73</name>
    <dbReference type="NCBI Taxonomy" id="1314790"/>
    <lineage>
        <taxon>Eukaryota</taxon>
        <taxon>Fungi</taxon>
        <taxon>Fungi incertae sedis</taxon>
        <taxon>Zoopagomycota</taxon>
        <taxon>Entomophthoromycotina</taxon>
        <taxon>Basidiobolomycetes</taxon>
        <taxon>Basidiobolales</taxon>
        <taxon>Basidiobolaceae</taxon>
        <taxon>Basidiobolus</taxon>
    </lineage>
</organism>
<dbReference type="InParanoid" id="A0A1Y1YT65"/>
<dbReference type="AlphaFoldDB" id="A0A1Y1YT65"/>
<dbReference type="PANTHER" id="PTHR10920">
    <property type="entry name" value="RIBOSOMAL RNA METHYLTRANSFERASE"/>
    <property type="match status" value="1"/>
</dbReference>
<dbReference type="SUPFAM" id="SSF53335">
    <property type="entry name" value="S-adenosyl-L-methionine-dependent methyltransferases"/>
    <property type="match status" value="1"/>
</dbReference>
<dbReference type="GO" id="GO:0008650">
    <property type="term" value="F:rRNA (uridine-2'-O-)-methyltransferase activity"/>
    <property type="evidence" value="ECO:0007669"/>
    <property type="project" value="TreeGrafter"/>
</dbReference>
<dbReference type="GO" id="GO:0000466">
    <property type="term" value="P:maturation of 5.8S rRNA from tricistronic rRNA transcript (SSU-rRNA, 5.8S rRNA, LSU-rRNA)"/>
    <property type="evidence" value="ECO:0007669"/>
    <property type="project" value="TreeGrafter"/>
</dbReference>
<dbReference type="InterPro" id="IPR029063">
    <property type="entry name" value="SAM-dependent_MTases_sf"/>
</dbReference>
<feature type="region of interest" description="Disordered" evidence="9">
    <location>
        <begin position="443"/>
        <end position="490"/>
    </location>
</feature>
<reference evidence="13 14" key="1">
    <citation type="submission" date="2016-07" db="EMBL/GenBank/DDBJ databases">
        <title>Pervasive Adenine N6-methylation of Active Genes in Fungi.</title>
        <authorList>
            <consortium name="DOE Joint Genome Institute"/>
            <person name="Mondo S.J."/>
            <person name="Dannebaum R.O."/>
            <person name="Kuo R.C."/>
            <person name="Labutti K."/>
            <person name="Haridas S."/>
            <person name="Kuo A."/>
            <person name="Salamov A."/>
            <person name="Ahrendt S.R."/>
            <person name="Lipzen A."/>
            <person name="Sullivan W."/>
            <person name="Andreopoulos W.B."/>
            <person name="Clum A."/>
            <person name="Lindquist E."/>
            <person name="Daum C."/>
            <person name="Ramamoorthy G.K."/>
            <person name="Gryganskyi A."/>
            <person name="Culley D."/>
            <person name="Magnuson J.K."/>
            <person name="James T.Y."/>
            <person name="O'Malley M.A."/>
            <person name="Stajich J.E."/>
            <person name="Spatafora J.W."/>
            <person name="Visel A."/>
            <person name="Grigoriev I.V."/>
        </authorList>
    </citation>
    <scope>NUCLEOTIDE SEQUENCE [LARGE SCALE GENOMIC DNA]</scope>
    <source>
        <strain evidence="13 14">CBS 931.73</strain>
    </source>
</reference>
<name>A0A1Y1YT65_9FUNG</name>
<dbReference type="InterPro" id="IPR015507">
    <property type="entry name" value="rRNA-MeTfrase_E"/>
</dbReference>
<dbReference type="Proteomes" id="UP000193498">
    <property type="component" value="Unassembled WGS sequence"/>
</dbReference>
<comment type="caution">
    <text evidence="13">The sequence shown here is derived from an EMBL/GenBank/DDBJ whole genome shotgun (WGS) entry which is preliminary data.</text>
</comment>
<feature type="compositionally biased region" description="Acidic residues" evidence="9">
    <location>
        <begin position="647"/>
        <end position="659"/>
    </location>
</feature>
<keyword evidence="6 8" id="KW-0949">S-adenosyl-L-methionine</keyword>
<dbReference type="EMBL" id="MCFE01000073">
    <property type="protein sequence ID" value="ORY01166.1"/>
    <property type="molecule type" value="Genomic_DNA"/>
</dbReference>
<evidence type="ECO:0000256" key="9">
    <source>
        <dbReference type="SAM" id="MobiDB-lite"/>
    </source>
</evidence>
<feature type="compositionally biased region" description="Basic and acidic residues" evidence="9">
    <location>
        <begin position="443"/>
        <end position="464"/>
    </location>
</feature>
<dbReference type="InterPro" id="IPR002877">
    <property type="entry name" value="RNA_MeTrfase_FtsJ_dom"/>
</dbReference>
<feature type="compositionally biased region" description="Acidic residues" evidence="9">
    <location>
        <begin position="589"/>
        <end position="618"/>
    </location>
</feature>
<dbReference type="GO" id="GO:0005730">
    <property type="term" value="C:nucleolus"/>
    <property type="evidence" value="ECO:0007669"/>
    <property type="project" value="UniProtKB-SubCell"/>
</dbReference>
<feature type="domain" description="Ribosomal RNA methyltransferase FtsJ" evidence="10">
    <location>
        <begin position="24"/>
        <end position="200"/>
    </location>
</feature>
<dbReference type="GO" id="GO:0016435">
    <property type="term" value="F:rRNA (guanine) methyltransferase activity"/>
    <property type="evidence" value="ECO:0007669"/>
    <property type="project" value="TreeGrafter"/>
</dbReference>
<dbReference type="Pfam" id="PF11861">
    <property type="entry name" value="DUF3381"/>
    <property type="match status" value="1"/>
</dbReference>
<dbReference type="InterPro" id="IPR024576">
    <property type="entry name" value="rRNA_MeTfrase_Spb1_DUF3381"/>
</dbReference>
<proteinExistence type="inferred from homology"/>
<dbReference type="OrthoDB" id="1287559at2759"/>
<evidence type="ECO:0000313" key="14">
    <source>
        <dbReference type="Proteomes" id="UP000193498"/>
    </source>
</evidence>
<dbReference type="GO" id="GO:0000463">
    <property type="term" value="P:maturation of LSU-rRNA from tricistronic rRNA transcript (SSU-rRNA, 5.8S rRNA, LSU-rRNA)"/>
    <property type="evidence" value="ECO:0007669"/>
    <property type="project" value="TreeGrafter"/>
</dbReference>
<dbReference type="InterPro" id="IPR012920">
    <property type="entry name" value="rRNA_MeTfrase_SPB1-like_C"/>
</dbReference>
<evidence type="ECO:0000256" key="8">
    <source>
        <dbReference type="HAMAP-Rule" id="MF_03163"/>
    </source>
</evidence>
<evidence type="ECO:0000313" key="13">
    <source>
        <dbReference type="EMBL" id="ORY01166.1"/>
    </source>
</evidence>
<evidence type="ECO:0000256" key="4">
    <source>
        <dbReference type="ARBA" id="ARBA00022603"/>
    </source>
</evidence>
<dbReference type="PANTHER" id="PTHR10920:SF13">
    <property type="entry name" value="PRE-RRNA 2'-O-RIBOSE RNA METHYLTRANSFERASE FTSJ3"/>
    <property type="match status" value="1"/>
</dbReference>
<keyword evidence="5 8" id="KW-0808">Transferase</keyword>
<accession>A0A1Y1YT65</accession>
<feature type="binding site" evidence="8">
    <location>
        <position position="56"/>
    </location>
    <ligand>
        <name>S-adenosyl-L-methionine</name>
        <dbReference type="ChEBI" id="CHEBI:59789"/>
    </ligand>
</feature>
<evidence type="ECO:0000259" key="11">
    <source>
        <dbReference type="Pfam" id="PF07780"/>
    </source>
</evidence>
<keyword evidence="4 8" id="KW-0489">Methyltransferase</keyword>
<dbReference type="GO" id="GO:0030687">
    <property type="term" value="C:preribosome, large subunit precursor"/>
    <property type="evidence" value="ECO:0007669"/>
    <property type="project" value="TreeGrafter"/>
</dbReference>
<dbReference type="InterPro" id="IPR050082">
    <property type="entry name" value="RNA_methyltr_RlmE"/>
</dbReference>
<dbReference type="Pfam" id="PF07780">
    <property type="entry name" value="Spb1_C"/>
    <property type="match status" value="1"/>
</dbReference>
<feature type="domain" description="Ribosomal RNA methyltransferase SPB1-like C-terminal" evidence="11">
    <location>
        <begin position="634"/>
        <end position="846"/>
    </location>
</feature>
<feature type="compositionally biased region" description="Acidic residues" evidence="9">
    <location>
        <begin position="629"/>
        <end position="640"/>
    </location>
</feature>
<dbReference type="Pfam" id="PF01728">
    <property type="entry name" value="FtsJ"/>
    <property type="match status" value="1"/>
</dbReference>
<comment type="similarity">
    <text evidence="8">Belongs to the class I-like SAM-binding methyltransferase superfamily. RNA methyltransferase RlmE family. SPB1 subfamily.</text>
</comment>
<evidence type="ECO:0000256" key="5">
    <source>
        <dbReference type="ARBA" id="ARBA00022679"/>
    </source>
</evidence>
<dbReference type="Gene3D" id="3.40.50.150">
    <property type="entry name" value="Vaccinia Virus protein VP39"/>
    <property type="match status" value="1"/>
</dbReference>
<feature type="domain" description="DUF3381" evidence="12">
    <location>
        <begin position="234"/>
        <end position="395"/>
    </location>
</feature>
<feature type="binding site" evidence="8">
    <location>
        <position position="92"/>
    </location>
    <ligand>
        <name>S-adenosyl-L-methionine</name>
        <dbReference type="ChEBI" id="CHEBI:59789"/>
    </ligand>
</feature>
<feature type="coiled-coil region" evidence="8">
    <location>
        <begin position="336"/>
        <end position="399"/>
    </location>
</feature>
<sequence>MGFKKKVGKGRLDKYYYLAKEQGYRARSAFKLVQLNKKFNFLSSARVLVDLCAAPGGWLQVATKYMPVSSLIIGVDLAPIKPIPKVITFQEDITTERCRQALRNELKTWKADVFLHDGAPNVGTAWVQDAYSQSELVLMSLKLAVEFMNRGGTFVTKVFRSKDYNNLMWVFNQLFKRVEATKPPSSRNVSAEIFVVCRDFLAPKKIDPKFLDPKWVFKDLEDTIVNKQADIFHPEKHKRQREGYEDGDYTLHKTISVMDFIDAMEPINVLGSANRMEFDTDEAKFLLKQPATDSEIQTCMEDLKVLGKKDFRGLLKWRTQMLELIKAKRKAENPELAAEEERKKQAEAEKAAVTVEVDEEELLEEEMENLTKAEQARVKRAKRKKNEQRQKNLQRMQLNMVTPTEIGIEQINGETLFDIHKIKKSQTLENIYDGNMDIVLSSDEDHGDIKGEDDSDFDLGKDSDADSDEDDANHLGDELDQMYEEFQNRQMERDAKFKVKKLREKEGEFKGFSKDKSDSDSEDEDNVRPKYEVSDSSEDSESDEESYSKLKKKNPLVVDLKKKEANTTTASGLSKKAALFFDNKLFSGIDDEEEEEDDEQSEAEDEEMVEEEEEEEEEEKPRKRKVAEIEEEESENESDFEVVPLDKDEDEEFWSDDGEEAGKVPDYGLITAEAVTLAQQLANREKTKTDLIDDGFNKHSFRDSQGLPEWFIDDERKHSKPNIPVTKEAMNALREKMKALDARPIKKIAEAKARKKFKAVKKLAKIQQKASTIAENEDMTEREKAESINKLLSRSMKKKPKKDIKVVVAKGGNRAIKGRPKGVSGRYKMVDPRMRKEVRALKRIAKKQKSKR</sequence>